<dbReference type="SUPFAM" id="SSF47413">
    <property type="entry name" value="lambda repressor-like DNA-binding domains"/>
    <property type="match status" value="1"/>
</dbReference>
<dbReference type="SUPFAM" id="SSF53822">
    <property type="entry name" value="Periplasmic binding protein-like I"/>
    <property type="match status" value="1"/>
</dbReference>
<dbReference type="STRING" id="414048.SAMN04489864_107190"/>
<accession>A0A1I2YLJ5</accession>
<name>A0A1I2YLJ5_9SPHI</name>
<evidence type="ECO:0000313" key="5">
    <source>
        <dbReference type="EMBL" id="SFH26495.1"/>
    </source>
</evidence>
<proteinExistence type="predicted"/>
<sequence>MINSSKSVSLTSKTVQTGFSMNKNITLQDIAKALNISASTVSRALTDSYQIGAKTKKLVLDYAKQHHYVPNRMARGLKEGKSRSIGVLVCSIDNNFMAQMLDGIDQHCSERGYQIIIMQSKELYEQEKANVDLLYASGIDGLLISPSYQTVDFSHLTHLQELGVPVVLFDRLSKHIDTHKVAVDNFKGAYDATMHLINNGYKKIAHINWDTELSVATKRFEGYKQALEDSGIKLNNDWIKFIDTTNAETLTLQLDTALQELMDFRPSPKAIFTATDLISTKCLALLHKRGYSVPKDIALIGFSNTDLADVLNPSLSTVHQPSFEIGSLAAQQLLSLINGKDTNSFQTILLPTELQIRASSQPKN</sequence>
<dbReference type="Gene3D" id="1.10.260.40">
    <property type="entry name" value="lambda repressor-like DNA-binding domains"/>
    <property type="match status" value="1"/>
</dbReference>
<dbReference type="InterPro" id="IPR010982">
    <property type="entry name" value="Lambda_DNA-bd_dom_sf"/>
</dbReference>
<feature type="domain" description="HTH lacI-type" evidence="4">
    <location>
        <begin position="25"/>
        <end position="79"/>
    </location>
</feature>
<evidence type="ECO:0000259" key="4">
    <source>
        <dbReference type="PROSITE" id="PS50932"/>
    </source>
</evidence>
<keyword evidence="2" id="KW-0238">DNA-binding</keyword>
<dbReference type="EMBL" id="FOPP01000007">
    <property type="protein sequence ID" value="SFH26495.1"/>
    <property type="molecule type" value="Genomic_DNA"/>
</dbReference>
<dbReference type="GO" id="GO:0003700">
    <property type="term" value="F:DNA-binding transcription factor activity"/>
    <property type="evidence" value="ECO:0007669"/>
    <property type="project" value="TreeGrafter"/>
</dbReference>
<dbReference type="AlphaFoldDB" id="A0A1I2YLJ5"/>
<keyword evidence="3" id="KW-0804">Transcription</keyword>
<dbReference type="CDD" id="cd06267">
    <property type="entry name" value="PBP1_LacI_sugar_binding-like"/>
    <property type="match status" value="1"/>
</dbReference>
<evidence type="ECO:0000256" key="2">
    <source>
        <dbReference type="ARBA" id="ARBA00023125"/>
    </source>
</evidence>
<evidence type="ECO:0000313" key="6">
    <source>
        <dbReference type="Proteomes" id="UP000199666"/>
    </source>
</evidence>
<organism evidence="5 6">
    <name type="scientific">Pedobacter insulae</name>
    <dbReference type="NCBI Taxonomy" id="414048"/>
    <lineage>
        <taxon>Bacteria</taxon>
        <taxon>Pseudomonadati</taxon>
        <taxon>Bacteroidota</taxon>
        <taxon>Sphingobacteriia</taxon>
        <taxon>Sphingobacteriales</taxon>
        <taxon>Sphingobacteriaceae</taxon>
        <taxon>Pedobacter</taxon>
    </lineage>
</organism>
<dbReference type="InterPro" id="IPR000843">
    <property type="entry name" value="HTH_LacI"/>
</dbReference>
<dbReference type="CDD" id="cd01392">
    <property type="entry name" value="HTH_LacI"/>
    <property type="match status" value="1"/>
</dbReference>
<dbReference type="GO" id="GO:0000976">
    <property type="term" value="F:transcription cis-regulatory region binding"/>
    <property type="evidence" value="ECO:0007669"/>
    <property type="project" value="TreeGrafter"/>
</dbReference>
<protein>
    <submittedName>
        <fullName evidence="5">Transcriptional regulator, LacI family</fullName>
    </submittedName>
</protein>
<reference evidence="5 6" key="1">
    <citation type="submission" date="2016-10" db="EMBL/GenBank/DDBJ databases">
        <authorList>
            <person name="de Groot N.N."/>
        </authorList>
    </citation>
    <scope>NUCLEOTIDE SEQUENCE [LARGE SCALE GENOMIC DNA]</scope>
    <source>
        <strain evidence="5 6">DSM 18684</strain>
    </source>
</reference>
<evidence type="ECO:0000256" key="3">
    <source>
        <dbReference type="ARBA" id="ARBA00023163"/>
    </source>
</evidence>
<dbReference type="InterPro" id="IPR046335">
    <property type="entry name" value="LacI/GalR-like_sensor"/>
</dbReference>
<dbReference type="Pfam" id="PF13377">
    <property type="entry name" value="Peripla_BP_3"/>
    <property type="match status" value="1"/>
</dbReference>
<dbReference type="InterPro" id="IPR028082">
    <property type="entry name" value="Peripla_BP_I"/>
</dbReference>
<keyword evidence="6" id="KW-1185">Reference proteome</keyword>
<dbReference type="Pfam" id="PF00356">
    <property type="entry name" value="LacI"/>
    <property type="match status" value="1"/>
</dbReference>
<dbReference type="PANTHER" id="PTHR30146:SF109">
    <property type="entry name" value="HTH-TYPE TRANSCRIPTIONAL REGULATOR GALS"/>
    <property type="match status" value="1"/>
</dbReference>
<gene>
    <name evidence="5" type="ORF">SAMN04489864_107190</name>
</gene>
<dbReference type="Proteomes" id="UP000199666">
    <property type="component" value="Unassembled WGS sequence"/>
</dbReference>
<dbReference type="PROSITE" id="PS50932">
    <property type="entry name" value="HTH_LACI_2"/>
    <property type="match status" value="1"/>
</dbReference>
<dbReference type="Gene3D" id="3.40.50.2300">
    <property type="match status" value="2"/>
</dbReference>
<evidence type="ECO:0000256" key="1">
    <source>
        <dbReference type="ARBA" id="ARBA00023015"/>
    </source>
</evidence>
<keyword evidence="1" id="KW-0805">Transcription regulation</keyword>
<dbReference type="SMART" id="SM00354">
    <property type="entry name" value="HTH_LACI"/>
    <property type="match status" value="1"/>
</dbReference>
<dbReference type="PANTHER" id="PTHR30146">
    <property type="entry name" value="LACI-RELATED TRANSCRIPTIONAL REPRESSOR"/>
    <property type="match status" value="1"/>
</dbReference>